<reference evidence="1" key="2">
    <citation type="journal article" date="2015" name="Data Brief">
        <title>Shoot transcriptome of the giant reed, Arundo donax.</title>
        <authorList>
            <person name="Barrero R.A."/>
            <person name="Guerrero F.D."/>
            <person name="Moolhuijzen P."/>
            <person name="Goolsby J.A."/>
            <person name="Tidwell J."/>
            <person name="Bellgard S.E."/>
            <person name="Bellgard M.I."/>
        </authorList>
    </citation>
    <scope>NUCLEOTIDE SEQUENCE</scope>
    <source>
        <tissue evidence="1">Shoot tissue taken approximately 20 cm above the soil surface</tissue>
    </source>
</reference>
<protein>
    <submittedName>
        <fullName evidence="1">Uncharacterized protein</fullName>
    </submittedName>
</protein>
<dbReference type="EMBL" id="GBRH01201613">
    <property type="protein sequence ID" value="JAD96282.1"/>
    <property type="molecule type" value="Transcribed_RNA"/>
</dbReference>
<evidence type="ECO:0000313" key="1">
    <source>
        <dbReference type="EMBL" id="JAD96282.1"/>
    </source>
</evidence>
<name>A0A0A9EJQ5_ARUDO</name>
<organism evidence="1">
    <name type="scientific">Arundo donax</name>
    <name type="common">Giant reed</name>
    <name type="synonym">Donax arundinaceus</name>
    <dbReference type="NCBI Taxonomy" id="35708"/>
    <lineage>
        <taxon>Eukaryota</taxon>
        <taxon>Viridiplantae</taxon>
        <taxon>Streptophyta</taxon>
        <taxon>Embryophyta</taxon>
        <taxon>Tracheophyta</taxon>
        <taxon>Spermatophyta</taxon>
        <taxon>Magnoliopsida</taxon>
        <taxon>Liliopsida</taxon>
        <taxon>Poales</taxon>
        <taxon>Poaceae</taxon>
        <taxon>PACMAD clade</taxon>
        <taxon>Arundinoideae</taxon>
        <taxon>Arundineae</taxon>
        <taxon>Arundo</taxon>
    </lineage>
</organism>
<accession>A0A0A9EJQ5</accession>
<reference evidence="1" key="1">
    <citation type="submission" date="2014-09" db="EMBL/GenBank/DDBJ databases">
        <authorList>
            <person name="Magalhaes I.L.F."/>
            <person name="Oliveira U."/>
            <person name="Santos F.R."/>
            <person name="Vidigal T.H.D.A."/>
            <person name="Brescovit A.D."/>
            <person name="Santos A.J."/>
        </authorList>
    </citation>
    <scope>NUCLEOTIDE SEQUENCE</scope>
    <source>
        <tissue evidence="1">Shoot tissue taken approximately 20 cm above the soil surface</tissue>
    </source>
</reference>
<proteinExistence type="predicted"/>
<dbReference type="AlphaFoldDB" id="A0A0A9EJQ5"/>
<sequence>MKIKNHQIKLREDATLLLLLPLRNLKTREIQAS</sequence>